<sequence length="119" mass="13566">MFPHLVKVTLLIGMSDELATEDFCTVIFDEFFFTALSKENVVQQLGKLLWHTHAKLPTARRDTLMQALHHQPNLRPLLEQLREKMERDEGDVEMPPPAPPVDSPLMSVPTPAPHRGDYP</sequence>
<organism evidence="2 3">
    <name type="scientific">Amphibalanus amphitrite</name>
    <name type="common">Striped barnacle</name>
    <name type="synonym">Balanus amphitrite</name>
    <dbReference type="NCBI Taxonomy" id="1232801"/>
    <lineage>
        <taxon>Eukaryota</taxon>
        <taxon>Metazoa</taxon>
        <taxon>Ecdysozoa</taxon>
        <taxon>Arthropoda</taxon>
        <taxon>Crustacea</taxon>
        <taxon>Multicrustacea</taxon>
        <taxon>Cirripedia</taxon>
        <taxon>Thoracica</taxon>
        <taxon>Thoracicalcarea</taxon>
        <taxon>Balanomorpha</taxon>
        <taxon>Balanoidea</taxon>
        <taxon>Balanidae</taxon>
        <taxon>Amphibalaninae</taxon>
        <taxon>Amphibalanus</taxon>
    </lineage>
</organism>
<evidence type="ECO:0000256" key="1">
    <source>
        <dbReference type="SAM" id="MobiDB-lite"/>
    </source>
</evidence>
<keyword evidence="2" id="KW-0648">Protein biosynthesis</keyword>
<proteinExistence type="predicted"/>
<keyword evidence="2" id="KW-0251">Elongation factor</keyword>
<comment type="caution">
    <text evidence="2">The sequence shown here is derived from an EMBL/GenBank/DDBJ whole genome shotgun (WGS) entry which is preliminary data.</text>
</comment>
<name>A0A6A4WR21_AMPAM</name>
<feature type="region of interest" description="Disordered" evidence="1">
    <location>
        <begin position="83"/>
        <end position="119"/>
    </location>
</feature>
<keyword evidence="3" id="KW-1185">Reference proteome</keyword>
<evidence type="ECO:0000313" key="2">
    <source>
        <dbReference type="EMBL" id="KAF0305082.1"/>
    </source>
</evidence>
<reference evidence="2 3" key="1">
    <citation type="submission" date="2019-07" db="EMBL/GenBank/DDBJ databases">
        <title>Draft genome assembly of a fouling barnacle, Amphibalanus amphitrite (Darwin, 1854): The first reference genome for Thecostraca.</title>
        <authorList>
            <person name="Kim W."/>
        </authorList>
    </citation>
    <scope>NUCLEOTIDE SEQUENCE [LARGE SCALE GENOMIC DNA]</scope>
    <source>
        <strain evidence="2">SNU_AA5</strain>
        <tissue evidence="2">Soma without cirri and trophi</tissue>
    </source>
</reference>
<dbReference type="Proteomes" id="UP000440578">
    <property type="component" value="Unassembled WGS sequence"/>
</dbReference>
<evidence type="ECO:0000313" key="3">
    <source>
        <dbReference type="Proteomes" id="UP000440578"/>
    </source>
</evidence>
<dbReference type="GO" id="GO:0003746">
    <property type="term" value="F:translation elongation factor activity"/>
    <property type="evidence" value="ECO:0007669"/>
    <property type="project" value="UniProtKB-KW"/>
</dbReference>
<gene>
    <name evidence="2" type="primary">NELF-B_2</name>
    <name evidence="2" type="ORF">FJT64_000278</name>
</gene>
<dbReference type="OrthoDB" id="5548359at2759"/>
<protein>
    <submittedName>
        <fullName evidence="2">Negative elongation factor B</fullName>
    </submittedName>
</protein>
<dbReference type="EMBL" id="VIIS01000780">
    <property type="protein sequence ID" value="KAF0305082.1"/>
    <property type="molecule type" value="Genomic_DNA"/>
</dbReference>
<dbReference type="AlphaFoldDB" id="A0A6A4WR21"/>
<accession>A0A6A4WR21</accession>